<sequence length="228" mass="25597">MLNAQQLITQTADFVRDKFLNEGSGHDWAHIRRVWHVARALAEQTPGADPLVTELGALLHDVADWKFHDGDEEAGPQAARQWLESQQAEEEVIQRVVAIIREISFKGLGVATPMSTVEGELVQDADRLDAIGAIGVARAFAYGGHKGRPLHDPAVPPVQHASFESYKKNTAPTINHFYEKLLHLRERLNTPAARRVAEERHQFMEQFLEQFLREWNSQDVGARPASIS</sequence>
<dbReference type="PANTHER" id="PTHR33594">
    <property type="entry name" value="SUPERFAMILY HYDROLASE, PUTATIVE (AFU_ORTHOLOGUE AFUA_1G03035)-RELATED"/>
    <property type="match status" value="1"/>
</dbReference>
<dbReference type="CDD" id="cd00077">
    <property type="entry name" value="HDc"/>
    <property type="match status" value="1"/>
</dbReference>
<dbReference type="SMART" id="SM00471">
    <property type="entry name" value="HDc"/>
    <property type="match status" value="1"/>
</dbReference>
<dbReference type="Gene3D" id="1.20.58.1910">
    <property type="match status" value="1"/>
</dbReference>
<evidence type="ECO:0000313" key="2">
    <source>
        <dbReference type="EMBL" id="TGE04734.1"/>
    </source>
</evidence>
<evidence type="ECO:0000259" key="1">
    <source>
        <dbReference type="PROSITE" id="PS51831"/>
    </source>
</evidence>
<dbReference type="RefSeq" id="WP_135436175.1">
    <property type="nucleotide sequence ID" value="NZ_SRLA01000005.1"/>
</dbReference>
<dbReference type="AlphaFoldDB" id="A0A4Z0P0F8"/>
<dbReference type="Pfam" id="PF01966">
    <property type="entry name" value="HD"/>
    <property type="match status" value="1"/>
</dbReference>
<accession>A0A4Z0P0F8</accession>
<comment type="caution">
    <text evidence="2">The sequence shown here is derived from an EMBL/GenBank/DDBJ whole genome shotgun (WGS) entry which is preliminary data.</text>
</comment>
<proteinExistence type="predicted"/>
<keyword evidence="3" id="KW-1185">Reference proteome</keyword>
<name>A0A4Z0P0F8_9BACT</name>
<dbReference type="SUPFAM" id="SSF109604">
    <property type="entry name" value="HD-domain/PDEase-like"/>
    <property type="match status" value="1"/>
</dbReference>
<protein>
    <submittedName>
        <fullName evidence="2">HD domain-containing protein</fullName>
    </submittedName>
</protein>
<dbReference type="OrthoDB" id="9797344at2"/>
<dbReference type="PROSITE" id="PS51831">
    <property type="entry name" value="HD"/>
    <property type="match status" value="1"/>
</dbReference>
<evidence type="ECO:0000313" key="3">
    <source>
        <dbReference type="Proteomes" id="UP000298337"/>
    </source>
</evidence>
<organism evidence="2 3">
    <name type="scientific">Hymenobacter fodinae</name>
    <dbReference type="NCBI Taxonomy" id="2510796"/>
    <lineage>
        <taxon>Bacteria</taxon>
        <taxon>Pseudomonadati</taxon>
        <taxon>Bacteroidota</taxon>
        <taxon>Cytophagia</taxon>
        <taxon>Cytophagales</taxon>
        <taxon>Hymenobacteraceae</taxon>
        <taxon>Hymenobacter</taxon>
    </lineage>
</organism>
<feature type="domain" description="HD" evidence="1">
    <location>
        <begin position="27"/>
        <end position="131"/>
    </location>
</feature>
<dbReference type="Proteomes" id="UP000298337">
    <property type="component" value="Unassembled WGS sequence"/>
</dbReference>
<gene>
    <name evidence="2" type="ORF">EU556_21370</name>
</gene>
<dbReference type="InterPro" id="IPR003607">
    <property type="entry name" value="HD/PDEase_dom"/>
</dbReference>
<dbReference type="InterPro" id="IPR006674">
    <property type="entry name" value="HD_domain"/>
</dbReference>
<dbReference type="PANTHER" id="PTHR33594:SF1">
    <property type="entry name" value="HD_PDEASE DOMAIN-CONTAINING PROTEIN"/>
    <property type="match status" value="1"/>
</dbReference>
<dbReference type="Gene3D" id="1.10.472.50">
    <property type="entry name" value="HD-domain/PDEase-like"/>
    <property type="match status" value="1"/>
</dbReference>
<dbReference type="EMBL" id="SRLA01000005">
    <property type="protein sequence ID" value="TGE04734.1"/>
    <property type="molecule type" value="Genomic_DNA"/>
</dbReference>
<reference evidence="2 3" key="1">
    <citation type="submission" date="2019-04" db="EMBL/GenBank/DDBJ databases">
        <authorList>
            <person name="Feng G."/>
            <person name="Zhang J."/>
            <person name="Zhu H."/>
        </authorList>
    </citation>
    <scope>NUCLEOTIDE SEQUENCE [LARGE SCALE GENOMIC DNA]</scope>
    <source>
        <strain evidence="2 3">92R-1</strain>
    </source>
</reference>